<sequence length="174" mass="20342">MLDCFVKKFTHYLEEQAKNLEQKGVVAKTDLDELFARLQTIREYHAKKQELIMELLELIFKKAHIDSIEGLVNGLYFFGLDENLKVIDKTCIDGDLQNLLDKLLYEIATPLICSKEELEVFIQKAETLEEEFAKLNAKHRDHAKLKAIMGVSRIGESLREVYQSNLDYERNRYE</sequence>
<keyword evidence="1" id="KW-0175">Coiled coil</keyword>
<dbReference type="AlphaFoldDB" id="I0EL52"/>
<dbReference type="STRING" id="182217.HCW_01930"/>
<protein>
    <submittedName>
        <fullName evidence="2">Uncharacterized protein</fullName>
    </submittedName>
</protein>
<evidence type="ECO:0000256" key="1">
    <source>
        <dbReference type="SAM" id="Coils"/>
    </source>
</evidence>
<evidence type="ECO:0000313" key="2">
    <source>
        <dbReference type="EMBL" id="AFI03671.1"/>
    </source>
</evidence>
<name>I0EL52_HELC0</name>
<organism evidence="2 3">
    <name type="scientific">Helicobacter cetorum (strain ATCC BAA-429 / MIT 00-7128)</name>
    <dbReference type="NCBI Taxonomy" id="182217"/>
    <lineage>
        <taxon>Bacteria</taxon>
        <taxon>Pseudomonadati</taxon>
        <taxon>Campylobacterota</taxon>
        <taxon>Epsilonproteobacteria</taxon>
        <taxon>Campylobacterales</taxon>
        <taxon>Helicobacteraceae</taxon>
        <taxon>Helicobacter</taxon>
    </lineage>
</organism>
<evidence type="ECO:0000313" key="3">
    <source>
        <dbReference type="Proteomes" id="UP000005010"/>
    </source>
</evidence>
<feature type="coiled-coil region" evidence="1">
    <location>
        <begin position="111"/>
        <end position="145"/>
    </location>
</feature>
<keyword evidence="3" id="KW-1185">Reference proteome</keyword>
<proteinExistence type="predicted"/>
<dbReference type="RefSeq" id="WP_014660543.1">
    <property type="nucleotide sequence ID" value="NC_017737.1"/>
</dbReference>
<dbReference type="PATRIC" id="fig|182217.3.peg.401"/>
<reference evidence="3" key="1">
    <citation type="submission" date="2012-04" db="EMBL/GenBank/DDBJ databases">
        <title>Complete genome sequence of Helicobacter cetorum strain MIT 00-7128.</title>
        <authorList>
            <person name="Kersulyte D."/>
            <person name="Berg D.E."/>
        </authorList>
    </citation>
    <scope>NUCLEOTIDE SEQUENCE [LARGE SCALE GENOMIC DNA]</scope>
    <source>
        <strain evidence="3">MIT 00-7128</strain>
    </source>
</reference>
<accession>I0EL52</accession>
<gene>
    <name evidence="2" type="ordered locus">HCW_01930</name>
</gene>
<dbReference type="KEGG" id="hce:HCW_01930"/>
<dbReference type="EMBL" id="CP003479">
    <property type="protein sequence ID" value="AFI03671.1"/>
    <property type="molecule type" value="Genomic_DNA"/>
</dbReference>
<dbReference type="HOGENOM" id="CLU_1537987_0_0_7"/>
<dbReference type="Proteomes" id="UP000005010">
    <property type="component" value="Chromosome"/>
</dbReference>